<dbReference type="Gene3D" id="3.40.50.300">
    <property type="entry name" value="P-loop containing nucleotide triphosphate hydrolases"/>
    <property type="match status" value="2"/>
</dbReference>
<dbReference type="InterPro" id="IPR014001">
    <property type="entry name" value="Helicase_ATP-bd"/>
</dbReference>
<feature type="signal peptide" evidence="5">
    <location>
        <begin position="1"/>
        <end position="20"/>
    </location>
</feature>
<feature type="domain" description="Helicase ATP-binding" evidence="6">
    <location>
        <begin position="79"/>
        <end position="237"/>
    </location>
</feature>
<dbReference type="Pfam" id="PF00270">
    <property type="entry name" value="DEAD"/>
    <property type="match status" value="1"/>
</dbReference>
<dbReference type="InterPro" id="IPR050079">
    <property type="entry name" value="DEAD_box_RNA_helicase"/>
</dbReference>
<keyword evidence="9" id="KW-1185">Reference proteome</keyword>
<evidence type="ECO:0000256" key="2">
    <source>
        <dbReference type="ARBA" id="ARBA00022801"/>
    </source>
</evidence>
<name>A0A0D3JJI0_EMIH1</name>
<dbReference type="KEGG" id="ehx:EMIHUDRAFT_239296"/>
<dbReference type="GO" id="GO:0003724">
    <property type="term" value="F:RNA helicase activity"/>
    <property type="evidence" value="ECO:0007669"/>
    <property type="project" value="TreeGrafter"/>
</dbReference>
<dbReference type="GO" id="GO:0016787">
    <property type="term" value="F:hydrolase activity"/>
    <property type="evidence" value="ECO:0007669"/>
    <property type="project" value="UniProtKB-KW"/>
</dbReference>
<dbReference type="RefSeq" id="XP_005776094.1">
    <property type="nucleotide sequence ID" value="XM_005776037.1"/>
</dbReference>
<reference evidence="8" key="2">
    <citation type="submission" date="2024-10" db="UniProtKB">
        <authorList>
            <consortium name="EnsemblProtists"/>
        </authorList>
    </citation>
    <scope>IDENTIFICATION</scope>
</reference>
<dbReference type="GO" id="GO:0003676">
    <property type="term" value="F:nucleic acid binding"/>
    <property type="evidence" value="ECO:0007669"/>
    <property type="project" value="InterPro"/>
</dbReference>
<dbReference type="PROSITE" id="PS51192">
    <property type="entry name" value="HELICASE_ATP_BIND_1"/>
    <property type="match status" value="1"/>
</dbReference>
<dbReference type="EnsemblProtists" id="EOD23665">
    <property type="protein sequence ID" value="EOD23665"/>
    <property type="gene ID" value="EMIHUDRAFT_239296"/>
</dbReference>
<dbReference type="AlphaFoldDB" id="A0A0D3JJI0"/>
<evidence type="ECO:0000256" key="5">
    <source>
        <dbReference type="SAM" id="SignalP"/>
    </source>
</evidence>
<dbReference type="PANTHER" id="PTHR47959">
    <property type="entry name" value="ATP-DEPENDENT RNA HELICASE RHLE-RELATED"/>
    <property type="match status" value="1"/>
</dbReference>
<dbReference type="InterPro" id="IPR011545">
    <property type="entry name" value="DEAD/DEAH_box_helicase_dom"/>
</dbReference>
<dbReference type="GO" id="GO:0005829">
    <property type="term" value="C:cytosol"/>
    <property type="evidence" value="ECO:0007669"/>
    <property type="project" value="TreeGrafter"/>
</dbReference>
<dbReference type="GeneID" id="17269209"/>
<keyword evidence="2" id="KW-0378">Hydrolase</keyword>
<keyword evidence="4" id="KW-0067">ATP-binding</keyword>
<evidence type="ECO:0000313" key="9">
    <source>
        <dbReference type="Proteomes" id="UP000013827"/>
    </source>
</evidence>
<evidence type="ECO:0000256" key="4">
    <source>
        <dbReference type="ARBA" id="ARBA00022840"/>
    </source>
</evidence>
<accession>A0A0D3JJI0</accession>
<dbReference type="eggNOG" id="KOG0331">
    <property type="taxonomic scope" value="Eukaryota"/>
</dbReference>
<keyword evidence="3" id="KW-0347">Helicase</keyword>
<evidence type="ECO:0000259" key="7">
    <source>
        <dbReference type="PROSITE" id="PS51194"/>
    </source>
</evidence>
<dbReference type="SMART" id="SM00487">
    <property type="entry name" value="DEXDc"/>
    <property type="match status" value="1"/>
</dbReference>
<dbReference type="GO" id="GO:0005524">
    <property type="term" value="F:ATP binding"/>
    <property type="evidence" value="ECO:0007669"/>
    <property type="project" value="UniProtKB-KW"/>
</dbReference>
<evidence type="ECO:0000313" key="8">
    <source>
        <dbReference type="EnsemblProtists" id="EOD23665"/>
    </source>
</evidence>
<dbReference type="Proteomes" id="UP000013827">
    <property type="component" value="Unassembled WGS sequence"/>
</dbReference>
<dbReference type="InterPro" id="IPR001650">
    <property type="entry name" value="Helicase_C-like"/>
</dbReference>
<proteinExistence type="predicted"/>
<dbReference type="SUPFAM" id="SSF52540">
    <property type="entry name" value="P-loop containing nucleoside triphosphate hydrolases"/>
    <property type="match status" value="2"/>
</dbReference>
<feature type="chain" id="PRO_5044257214" evidence="5">
    <location>
        <begin position="21"/>
        <end position="365"/>
    </location>
</feature>
<dbReference type="Pfam" id="PF00271">
    <property type="entry name" value="Helicase_C"/>
    <property type="match status" value="1"/>
</dbReference>
<evidence type="ECO:0000256" key="3">
    <source>
        <dbReference type="ARBA" id="ARBA00022806"/>
    </source>
</evidence>
<keyword evidence="5" id="KW-0732">Signal</keyword>
<reference evidence="9" key="1">
    <citation type="journal article" date="2013" name="Nature">
        <title>Pan genome of the phytoplankton Emiliania underpins its global distribution.</title>
        <authorList>
            <person name="Read B.A."/>
            <person name="Kegel J."/>
            <person name="Klute M.J."/>
            <person name="Kuo A."/>
            <person name="Lefebvre S.C."/>
            <person name="Maumus F."/>
            <person name="Mayer C."/>
            <person name="Miller J."/>
            <person name="Monier A."/>
            <person name="Salamov A."/>
            <person name="Young J."/>
            <person name="Aguilar M."/>
            <person name="Claverie J.M."/>
            <person name="Frickenhaus S."/>
            <person name="Gonzalez K."/>
            <person name="Herman E.K."/>
            <person name="Lin Y.C."/>
            <person name="Napier J."/>
            <person name="Ogata H."/>
            <person name="Sarno A.F."/>
            <person name="Shmutz J."/>
            <person name="Schroeder D."/>
            <person name="de Vargas C."/>
            <person name="Verret F."/>
            <person name="von Dassow P."/>
            <person name="Valentin K."/>
            <person name="Van de Peer Y."/>
            <person name="Wheeler G."/>
            <person name="Dacks J.B."/>
            <person name="Delwiche C.F."/>
            <person name="Dyhrman S.T."/>
            <person name="Glockner G."/>
            <person name="John U."/>
            <person name="Richards T."/>
            <person name="Worden A.Z."/>
            <person name="Zhang X."/>
            <person name="Grigoriev I.V."/>
            <person name="Allen A.E."/>
            <person name="Bidle K."/>
            <person name="Borodovsky M."/>
            <person name="Bowler C."/>
            <person name="Brownlee C."/>
            <person name="Cock J.M."/>
            <person name="Elias M."/>
            <person name="Gladyshev V.N."/>
            <person name="Groth M."/>
            <person name="Guda C."/>
            <person name="Hadaegh A."/>
            <person name="Iglesias-Rodriguez M.D."/>
            <person name="Jenkins J."/>
            <person name="Jones B.M."/>
            <person name="Lawson T."/>
            <person name="Leese F."/>
            <person name="Lindquist E."/>
            <person name="Lobanov A."/>
            <person name="Lomsadze A."/>
            <person name="Malik S.B."/>
            <person name="Marsh M.E."/>
            <person name="Mackinder L."/>
            <person name="Mock T."/>
            <person name="Mueller-Roeber B."/>
            <person name="Pagarete A."/>
            <person name="Parker M."/>
            <person name="Probert I."/>
            <person name="Quesneville H."/>
            <person name="Raines C."/>
            <person name="Rensing S.A."/>
            <person name="Riano-Pachon D.M."/>
            <person name="Richier S."/>
            <person name="Rokitta S."/>
            <person name="Shiraiwa Y."/>
            <person name="Soanes D.M."/>
            <person name="van der Giezen M."/>
            <person name="Wahlund T.M."/>
            <person name="Williams B."/>
            <person name="Wilson W."/>
            <person name="Wolfe G."/>
            <person name="Wurch L.L."/>
        </authorList>
    </citation>
    <scope>NUCLEOTIDE SEQUENCE</scope>
</reference>
<dbReference type="PaxDb" id="2903-EOD23665"/>
<dbReference type="PANTHER" id="PTHR47959:SF1">
    <property type="entry name" value="ATP-DEPENDENT RNA HELICASE DBPA"/>
    <property type="match status" value="1"/>
</dbReference>
<dbReference type="InterPro" id="IPR027417">
    <property type="entry name" value="P-loop_NTPase"/>
</dbReference>
<sequence length="365" mass="37527">MALLAFGLACVAHLAPHRTARPSVAVGHGSRCSAAATAAGAPDGGGGFRALLPSLPAAAAESLSARGIDTPTPIQAAALARVDAGESLLLHAETGSGKSLAFLLPALRHISPRSKLLLIAPTRELAVQLAAEASPLLPAGETVAILSVGSAPAPREVMAASLAASGAVASSLDQALCDLRLVVLDEIDCLLPEKRKAKLARAAAEAAALREARTHPLLRALQCALREQRPASALVFLCRSSGLTRQRELAASFRTSAGLHAVDEPAADAGQPAEAPLVVTFEDMARGLHFDGVETVYILGLPDSPATYLHLAGRTGRQPVLSGTVVTLCPGNSHQQLTSWAQRLGGVEFERIELDGLEEALSASA</sequence>
<evidence type="ECO:0000259" key="6">
    <source>
        <dbReference type="PROSITE" id="PS51192"/>
    </source>
</evidence>
<evidence type="ECO:0000256" key="1">
    <source>
        <dbReference type="ARBA" id="ARBA00022741"/>
    </source>
</evidence>
<dbReference type="HOGENOM" id="CLU_759588_0_0_1"/>
<dbReference type="PROSITE" id="PS51194">
    <property type="entry name" value="HELICASE_CTER"/>
    <property type="match status" value="1"/>
</dbReference>
<keyword evidence="1" id="KW-0547">Nucleotide-binding</keyword>
<dbReference type="STRING" id="2903.R1EAD5"/>
<protein>
    <submittedName>
        <fullName evidence="8">Uncharacterized protein</fullName>
    </submittedName>
</protein>
<organism evidence="8 9">
    <name type="scientific">Emiliania huxleyi (strain CCMP1516)</name>
    <dbReference type="NCBI Taxonomy" id="280463"/>
    <lineage>
        <taxon>Eukaryota</taxon>
        <taxon>Haptista</taxon>
        <taxon>Haptophyta</taxon>
        <taxon>Prymnesiophyceae</taxon>
        <taxon>Isochrysidales</taxon>
        <taxon>Noelaerhabdaceae</taxon>
        <taxon>Emiliania</taxon>
    </lineage>
</organism>
<feature type="domain" description="Helicase C-terminal" evidence="7">
    <location>
        <begin position="217"/>
        <end position="365"/>
    </location>
</feature>